<feature type="domain" description="DUF7282" evidence="3">
    <location>
        <begin position="918"/>
        <end position="1066"/>
    </location>
</feature>
<feature type="compositionally biased region" description="Polar residues" evidence="1">
    <location>
        <begin position="692"/>
        <end position="701"/>
    </location>
</feature>
<proteinExistence type="predicted"/>
<comment type="caution">
    <text evidence="4">The sequence shown here is derived from an EMBL/GenBank/DDBJ whole genome shotgun (WGS) entry which is preliminary data.</text>
</comment>
<feature type="compositionally biased region" description="Acidic residues" evidence="1">
    <location>
        <begin position="673"/>
        <end position="688"/>
    </location>
</feature>
<reference evidence="4 5" key="1">
    <citation type="submission" date="2022-09" db="EMBL/GenBank/DDBJ databases">
        <title>Enrichment on poylsaccharides allowed isolation of novel metabolic and taxonomic groups of Haloarchaea.</title>
        <authorList>
            <person name="Sorokin D.Y."/>
            <person name="Elcheninov A.G."/>
            <person name="Khizhniak T.V."/>
            <person name="Kolganova T.V."/>
            <person name="Kublanov I.V."/>
        </authorList>
    </citation>
    <scope>NUCLEOTIDE SEQUENCE [LARGE SCALE GENOMIC DNA]</scope>
    <source>
        <strain evidence="4 5">AArc-m2/3/4</strain>
    </source>
</reference>
<evidence type="ECO:0000256" key="1">
    <source>
        <dbReference type="SAM" id="MobiDB-lite"/>
    </source>
</evidence>
<dbReference type="InterPro" id="IPR013783">
    <property type="entry name" value="Ig-like_fold"/>
</dbReference>
<dbReference type="EMBL" id="JAOPKB010000004">
    <property type="protein sequence ID" value="MCU4973032.1"/>
    <property type="molecule type" value="Genomic_DNA"/>
</dbReference>
<dbReference type="InterPro" id="IPR055706">
    <property type="entry name" value="Slg1/2_DUF7282"/>
</dbReference>
<dbReference type="InterPro" id="IPR011635">
    <property type="entry name" value="CARDB"/>
</dbReference>
<name>A0ABT2QDN0_9EURY</name>
<dbReference type="Proteomes" id="UP001320972">
    <property type="component" value="Unassembled WGS sequence"/>
</dbReference>
<dbReference type="Pfam" id="PF07705">
    <property type="entry name" value="CARDB"/>
    <property type="match status" value="2"/>
</dbReference>
<evidence type="ECO:0000313" key="4">
    <source>
        <dbReference type="EMBL" id="MCU4973032.1"/>
    </source>
</evidence>
<feature type="region of interest" description="Disordered" evidence="1">
    <location>
        <begin position="877"/>
        <end position="898"/>
    </location>
</feature>
<evidence type="ECO:0000313" key="5">
    <source>
        <dbReference type="Proteomes" id="UP001320972"/>
    </source>
</evidence>
<feature type="domain" description="DUF7282" evidence="3">
    <location>
        <begin position="557"/>
        <end position="671"/>
    </location>
</feature>
<feature type="domain" description="CARDB" evidence="2">
    <location>
        <begin position="1302"/>
        <end position="1382"/>
    </location>
</feature>
<keyword evidence="5" id="KW-1185">Reference proteome</keyword>
<evidence type="ECO:0000259" key="2">
    <source>
        <dbReference type="Pfam" id="PF07705"/>
    </source>
</evidence>
<feature type="domain" description="CARDB" evidence="2">
    <location>
        <begin position="1404"/>
        <end position="1484"/>
    </location>
</feature>
<dbReference type="Pfam" id="PF23951">
    <property type="entry name" value="DUF7282"/>
    <property type="match status" value="2"/>
</dbReference>
<feature type="region of interest" description="Disordered" evidence="1">
    <location>
        <begin position="673"/>
        <end position="701"/>
    </location>
</feature>
<protein>
    <recommendedName>
        <fullName evidence="6">CARDB protein</fullName>
    </recommendedName>
</protein>
<dbReference type="RefSeq" id="WP_338007722.1">
    <property type="nucleotide sequence ID" value="NZ_JAOPKB010000004.1"/>
</dbReference>
<evidence type="ECO:0008006" key="6">
    <source>
        <dbReference type="Google" id="ProtNLM"/>
    </source>
</evidence>
<gene>
    <name evidence="4" type="ORF">OB955_09785</name>
</gene>
<sequence>MNRSAALLTTLVAVGMISSIVAFPLLSGGGLGALGSDDGDGDDVLESEVEGEGVASASTSADASASDDLDLGLVQLESTSSNPAASLSQEHEDAVEQGVDEGIELVQSQGVDVSQEQRTAAVEGALESVAQHQEAEVEQVQSAVKGATHGTLVQEQDVNVSQVQAAVGGASGGALTQHQSANATQMQSASWGASHGAIAQTQKQQVTVEQVQMASHGAAAGAAHEAAAKETKKVGKTQEAAQGAAYGAIEQYQKISVEQRQRITIEHVQHAAAGAAAGALDGATLEQDQRVEVEQEQRVEIEQYQRVTIKQTQKAAMGAAGGALDQRQEVTVEQTQAAARGGGKGSLVQLQRISITQIQKITITQIQEASFGAAKGSIYQSQEATVEQIQAAAEGSAGGVLVQTQEVSVVQTQSAAVGAAKGAVGMAVQEQVVEVEQIQAAARGAGEGSVTQIQVVNVVQVQVLAEGAARGSLSQHQTASVTQIQSAAKGSSQATAKQVQHQRISVTQLQQLSEATATDTTVYVVEQEIDDEAEIDAYADEDAAEKAQETEEREGEATVALSEQTSDGDTVVVDAADLSEGGFVAVYDSGVLEGEPLESVRGVSAYLEPGEHEDVEIELDEPLAENATLVAMAHFDTTGDETFQYVESDGADDDLYVGEGGVPVLDSALVTLEDEDEVEDEPEPEPEPEANLSVTDQTGDGTTLMVDEANASVDYYLAAEYEDERVESETFDAGETIENHTFELEPPIEENTTVDVSVVAAGDGVDANDDEAGAEPEDEAEELVTESIEYTLEDDPELEPEGTLNVSDQAGNGTTLTVDEANASVSYVVAAEYDDERTESEVFDAGETIENHTLELEPPIEENRTVEVTVEAADGEIAVDGEAENGADTDGEDETDADPLASETIEYTLEVDVETEPATVVFEDQESDGTAVTVESVGIPEGGFVAIYDDSVLEDAETDDVVVDADATDAVLGVSDFLDPDAVDVGTEDAEDGEHENVTVDLFDEESVPGAEFDVEELEDGEHTLVAVVHEETTGNDVFEFVESEGTADEPSLADDEPVADDAVVTVEPEPPAEPAVEFLNCTAAEITGDVSQVRYTQDFYAPEGFGNVVSVPQIPWDEFADGENATILQIGAENDAWERDDGTRVVQIAEQGSFGETDAGTQSILQGVEFEDEDGLFGETHTNPDGAECIDQVRPELPDLSVVDAVPVDGEDEDGIEVTFGYENPNDAPVFVSSAFVEGTTADQPPDELEVGEETFTVDWTPESDDEQLVWEVGLEDHGYDEPISVATDTAGEIAPTEPAEFTVDITGTNSPVEEGETLEVSANLENVGGDGDSQEITLALDGTVVDGTQVSLEPGESESLTLVDETSEGDAGEYTAEIASENDSDGTQVTIEEAAEPAFFAVTDVSAPESAEPGEEISVTATIENEGDLEDTTSVSHFVDGALAQSTDVTLAGDEAVQVTFSAVIPEGATGSSTQTVETEDESATATVSILEPDPETPTPADTPEPETPDQNSGEEQPAEEANGAA</sequence>
<evidence type="ECO:0000259" key="3">
    <source>
        <dbReference type="Pfam" id="PF23951"/>
    </source>
</evidence>
<feature type="region of interest" description="Disordered" evidence="1">
    <location>
        <begin position="1471"/>
        <end position="1528"/>
    </location>
</feature>
<organism evidence="4 5">
    <name type="scientific">Natronoglomus mannanivorans</name>
    <dbReference type="NCBI Taxonomy" id="2979990"/>
    <lineage>
        <taxon>Archaea</taxon>
        <taxon>Methanobacteriati</taxon>
        <taxon>Methanobacteriota</taxon>
        <taxon>Stenosarchaea group</taxon>
        <taxon>Halobacteria</taxon>
        <taxon>Halobacteriales</taxon>
        <taxon>Natrialbaceae</taxon>
        <taxon>Natronoglomus</taxon>
    </lineage>
</organism>
<feature type="compositionally biased region" description="Acidic residues" evidence="1">
    <location>
        <begin position="877"/>
        <end position="897"/>
    </location>
</feature>
<dbReference type="Gene3D" id="2.60.40.10">
    <property type="entry name" value="Immunoglobulins"/>
    <property type="match status" value="2"/>
</dbReference>
<accession>A0ABT2QDN0</accession>